<comment type="caution">
    <text evidence="2">The sequence shown here is derived from an EMBL/GenBank/DDBJ whole genome shotgun (WGS) entry which is preliminary data.</text>
</comment>
<reference evidence="2" key="2">
    <citation type="submission" date="2021-04" db="EMBL/GenBank/DDBJ databases">
        <authorList>
            <person name="Gilroy R."/>
        </authorList>
    </citation>
    <scope>NUCLEOTIDE SEQUENCE</scope>
    <source>
        <strain evidence="2">6627</strain>
    </source>
</reference>
<reference evidence="2" key="1">
    <citation type="journal article" date="2021" name="PeerJ">
        <title>Extensive microbial diversity within the chicken gut microbiome revealed by metagenomics and culture.</title>
        <authorList>
            <person name="Gilroy R."/>
            <person name="Ravi A."/>
            <person name="Getino M."/>
            <person name="Pursley I."/>
            <person name="Horton D.L."/>
            <person name="Alikhan N.F."/>
            <person name="Baker D."/>
            <person name="Gharbi K."/>
            <person name="Hall N."/>
            <person name="Watson M."/>
            <person name="Adriaenssens E.M."/>
            <person name="Foster-Nyarko E."/>
            <person name="Jarju S."/>
            <person name="Secka A."/>
            <person name="Antonio M."/>
            <person name="Oren A."/>
            <person name="Chaudhuri R.R."/>
            <person name="La Ragione R."/>
            <person name="Hildebrand F."/>
            <person name="Pallen M.J."/>
        </authorList>
    </citation>
    <scope>NUCLEOTIDE SEQUENCE</scope>
    <source>
        <strain evidence="2">6627</strain>
    </source>
</reference>
<dbReference type="InterPro" id="IPR020215">
    <property type="entry name" value="EbsA-like"/>
</dbReference>
<protein>
    <submittedName>
        <fullName evidence="2">EbsA family protein</fullName>
    </submittedName>
</protein>
<evidence type="ECO:0000313" key="3">
    <source>
        <dbReference type="Proteomes" id="UP000823963"/>
    </source>
</evidence>
<feature type="transmembrane region" description="Helical" evidence="1">
    <location>
        <begin position="12"/>
        <end position="33"/>
    </location>
</feature>
<accession>A0A9D2AB64</accession>
<dbReference type="EMBL" id="DXFP01000062">
    <property type="protein sequence ID" value="HIX02412.1"/>
    <property type="molecule type" value="Genomic_DNA"/>
</dbReference>
<feature type="transmembrane region" description="Helical" evidence="1">
    <location>
        <begin position="39"/>
        <end position="58"/>
    </location>
</feature>
<evidence type="ECO:0000256" key="1">
    <source>
        <dbReference type="SAM" id="Phobius"/>
    </source>
</evidence>
<keyword evidence="1" id="KW-0472">Membrane</keyword>
<gene>
    <name evidence="2" type="ORF">H9861_06620</name>
</gene>
<name>A0A9D2AB64_9LACO</name>
<proteinExistence type="predicted"/>
<organism evidence="2 3">
    <name type="scientific">Candidatus Ligilactobacillus excrementigallinarum</name>
    <dbReference type="NCBI Taxonomy" id="2838641"/>
    <lineage>
        <taxon>Bacteria</taxon>
        <taxon>Bacillati</taxon>
        <taxon>Bacillota</taxon>
        <taxon>Bacilli</taxon>
        <taxon>Lactobacillales</taxon>
        <taxon>Lactobacillaceae</taxon>
        <taxon>Ligilactobacillus</taxon>
    </lineage>
</organism>
<dbReference type="Proteomes" id="UP000823963">
    <property type="component" value="Unassembled WGS sequence"/>
</dbReference>
<keyword evidence="1" id="KW-0812">Transmembrane</keyword>
<dbReference type="Pfam" id="PF17255">
    <property type="entry name" value="EbsA"/>
    <property type="match status" value="1"/>
</dbReference>
<keyword evidence="1" id="KW-1133">Transmembrane helix</keyword>
<sequence length="125" mass="14965">MKTKKYYSQPDVPTSITCWSFTWMIFLFSMLLWLEITVFQVWTLSFLIVFLIVAFIELKGRYLQITNEKVKFHALIIYNNQEIEREKIQSVTRNKWGVVKIHTENETYEFLMMPKTAKKVVAELS</sequence>
<dbReference type="AlphaFoldDB" id="A0A9D2AB64"/>
<evidence type="ECO:0000313" key="2">
    <source>
        <dbReference type="EMBL" id="HIX02412.1"/>
    </source>
</evidence>